<dbReference type="Proteomes" id="UP000050502">
    <property type="component" value="Unassembled WGS sequence"/>
</dbReference>
<evidence type="ECO:0000313" key="2">
    <source>
        <dbReference type="EMBL" id="GAP61620.1"/>
    </source>
</evidence>
<dbReference type="STRING" id="872965.SE16_07665"/>
<proteinExistence type="predicted"/>
<sequence>MAGVLVLNASYEPLHTVSVKRAVVLLLKEKAELLESDEAFIHSAHLSLPRPLVIRLYRYVHVPRHWSVPLTRRNLLLRDEFTCQYCGKQPGLEHLTIDHVVPRSRGGEHSWENLVVACIACNRRKGNYLPHEIGMTLLRKPFRPRYFGLTLLGNGNAPDIWKKYIYA</sequence>
<dbReference type="PANTHER" id="PTHR33877">
    <property type="entry name" value="SLL1193 PROTEIN"/>
    <property type="match status" value="1"/>
</dbReference>
<name>A0A0M9UBD0_9CHLR</name>
<dbReference type="PANTHER" id="PTHR33877:SF2">
    <property type="entry name" value="OS07G0170200 PROTEIN"/>
    <property type="match status" value="1"/>
</dbReference>
<dbReference type="GO" id="GO:0004519">
    <property type="term" value="F:endonuclease activity"/>
    <property type="evidence" value="ECO:0007669"/>
    <property type="project" value="UniProtKB-KW"/>
</dbReference>
<keyword evidence="4" id="KW-1185">Reference proteome</keyword>
<dbReference type="Gene3D" id="1.10.30.50">
    <property type="match status" value="1"/>
</dbReference>
<reference evidence="4" key="3">
    <citation type="submission" date="2015-08" db="EMBL/GenBank/DDBJ databases">
        <title>Draft Genome Sequence of a Heterotrophic Facultative Anaerobic Bacterium Ardenticatena maritima Strain 110S.</title>
        <authorList>
            <person name="Kawaichi S."/>
            <person name="Yoshida T."/>
            <person name="Sako Y."/>
            <person name="Nakamura R."/>
        </authorList>
    </citation>
    <scope>NUCLEOTIDE SEQUENCE [LARGE SCALE GENOMIC DNA]</scope>
    <source>
        <strain evidence="4">110S</strain>
    </source>
</reference>
<comment type="caution">
    <text evidence="2">The sequence shown here is derived from an EMBL/GenBank/DDBJ whole genome shotgun (WGS) entry which is preliminary data.</text>
</comment>
<dbReference type="EMBL" id="LGKN01000004">
    <property type="protein sequence ID" value="KPL88613.1"/>
    <property type="molecule type" value="Genomic_DNA"/>
</dbReference>
<reference evidence="3 5" key="2">
    <citation type="submission" date="2015-07" db="EMBL/GenBank/DDBJ databases">
        <title>Whole genome sequence of Ardenticatena maritima DSM 23922.</title>
        <authorList>
            <person name="Hemp J."/>
            <person name="Ward L.M."/>
            <person name="Pace L.A."/>
            <person name="Fischer W.W."/>
        </authorList>
    </citation>
    <scope>NUCLEOTIDE SEQUENCE [LARGE SCALE GENOMIC DNA]</scope>
    <source>
        <strain evidence="3 5">110S</strain>
    </source>
</reference>
<dbReference type="OrthoDB" id="9802901at2"/>
<dbReference type="PATRIC" id="fig|872965.6.peg.1571"/>
<dbReference type="InParanoid" id="A0A0M9UBD0"/>
<dbReference type="SMART" id="SM00507">
    <property type="entry name" value="HNHc"/>
    <property type="match status" value="1"/>
</dbReference>
<dbReference type="InterPro" id="IPR003615">
    <property type="entry name" value="HNH_nuc"/>
</dbReference>
<dbReference type="CDD" id="cd00085">
    <property type="entry name" value="HNHc"/>
    <property type="match status" value="1"/>
</dbReference>
<gene>
    <name evidence="2" type="ORF">ARMA_0043</name>
    <name evidence="3" type="ORF">SE16_07665</name>
</gene>
<keyword evidence="3" id="KW-0540">Nuclease</keyword>
<feature type="domain" description="HNH nuclease" evidence="1">
    <location>
        <begin position="70"/>
        <end position="123"/>
    </location>
</feature>
<protein>
    <submittedName>
        <fullName evidence="3">HNH endonuclease</fullName>
    </submittedName>
</protein>
<dbReference type="RefSeq" id="WP_054491577.1">
    <property type="nucleotide sequence ID" value="NZ_BBZA01000003.1"/>
</dbReference>
<dbReference type="Proteomes" id="UP000037784">
    <property type="component" value="Unassembled WGS sequence"/>
</dbReference>
<evidence type="ECO:0000313" key="4">
    <source>
        <dbReference type="Proteomes" id="UP000037784"/>
    </source>
</evidence>
<dbReference type="InterPro" id="IPR052892">
    <property type="entry name" value="NA-targeting_endonuclease"/>
</dbReference>
<keyword evidence="3" id="KW-0255">Endonuclease</keyword>
<dbReference type="EMBL" id="BBZA01000003">
    <property type="protein sequence ID" value="GAP61620.1"/>
    <property type="molecule type" value="Genomic_DNA"/>
</dbReference>
<reference evidence="2 4" key="1">
    <citation type="journal article" date="2015" name="Genome Announc.">
        <title>Draft Genome Sequence of a Heterotrophic Facultative Anaerobic Thermophilic Bacterium, Ardenticatena maritima Strain 110ST.</title>
        <authorList>
            <person name="Kawaichi S."/>
            <person name="Yoshida T."/>
            <person name="Sako Y."/>
            <person name="Nakamura R."/>
        </authorList>
    </citation>
    <scope>NUCLEOTIDE SEQUENCE [LARGE SCALE GENOMIC DNA]</scope>
    <source>
        <strain evidence="2 4">110S</strain>
    </source>
</reference>
<accession>A0A0M9UBD0</accession>
<evidence type="ECO:0000313" key="3">
    <source>
        <dbReference type="EMBL" id="KPL88613.1"/>
    </source>
</evidence>
<evidence type="ECO:0000259" key="1">
    <source>
        <dbReference type="SMART" id="SM00507"/>
    </source>
</evidence>
<dbReference type="AlphaFoldDB" id="A0A0M9UBD0"/>
<keyword evidence="3" id="KW-0378">Hydrolase</keyword>
<dbReference type="InterPro" id="IPR029471">
    <property type="entry name" value="HNH_5"/>
</dbReference>
<evidence type="ECO:0000313" key="5">
    <source>
        <dbReference type="Proteomes" id="UP000050502"/>
    </source>
</evidence>
<dbReference type="Pfam" id="PF14279">
    <property type="entry name" value="HNH_5"/>
    <property type="match status" value="1"/>
</dbReference>
<organism evidence="2 4">
    <name type="scientific">Ardenticatena maritima</name>
    <dbReference type="NCBI Taxonomy" id="872965"/>
    <lineage>
        <taxon>Bacteria</taxon>
        <taxon>Bacillati</taxon>
        <taxon>Chloroflexota</taxon>
        <taxon>Ardenticatenia</taxon>
        <taxon>Ardenticatenales</taxon>
        <taxon>Ardenticatenaceae</taxon>
        <taxon>Ardenticatena</taxon>
    </lineage>
</organism>